<dbReference type="InterPro" id="IPR004533">
    <property type="entry name" value="CDP-diaglyc--ser_O-PTrfase"/>
</dbReference>
<dbReference type="GO" id="GO:0003882">
    <property type="term" value="F:CDP-diacylglycerol-serine O-phosphatidyltransferase activity"/>
    <property type="evidence" value="ECO:0007669"/>
    <property type="project" value="UniProtKB-EC"/>
</dbReference>
<dbReference type="Proteomes" id="UP000886043">
    <property type="component" value="Unassembled WGS sequence"/>
</dbReference>
<evidence type="ECO:0000256" key="2">
    <source>
        <dbReference type="ARBA" id="ARBA00004127"/>
    </source>
</evidence>
<organism evidence="17">
    <name type="scientific">Thermosulfurimonas dismutans</name>
    <dbReference type="NCBI Taxonomy" id="999894"/>
    <lineage>
        <taxon>Bacteria</taxon>
        <taxon>Pseudomonadati</taxon>
        <taxon>Thermodesulfobacteriota</taxon>
        <taxon>Thermodesulfobacteria</taxon>
        <taxon>Thermodesulfobacteriales</taxon>
        <taxon>Thermodesulfobacteriaceae</taxon>
        <taxon>Thermosulfurimonas</taxon>
    </lineage>
</organism>
<evidence type="ECO:0000313" key="17">
    <source>
        <dbReference type="EMBL" id="HFC97952.1"/>
    </source>
</evidence>
<keyword evidence="13" id="KW-1208">Phospholipid metabolism</keyword>
<dbReference type="InterPro" id="IPR048254">
    <property type="entry name" value="CDP_ALCOHOL_P_TRANSF_CS"/>
</dbReference>
<dbReference type="GO" id="GO:0012505">
    <property type="term" value="C:endomembrane system"/>
    <property type="evidence" value="ECO:0007669"/>
    <property type="project" value="UniProtKB-SubCell"/>
</dbReference>
<dbReference type="PROSITE" id="PS00379">
    <property type="entry name" value="CDP_ALCOHOL_P_TRANSF"/>
    <property type="match status" value="1"/>
</dbReference>
<evidence type="ECO:0000256" key="11">
    <source>
        <dbReference type="ARBA" id="ARBA00023136"/>
    </source>
</evidence>
<dbReference type="InterPro" id="IPR043130">
    <property type="entry name" value="CDP-OH_PTrfase_TM_dom"/>
</dbReference>
<keyword evidence="7 15" id="KW-0808">Transferase</keyword>
<name>A0A7C3CLJ9_9BACT</name>
<protein>
    <recommendedName>
        <fullName evidence="5">CDP-diacylglycerol--serine O-phosphatidyltransferase</fullName>
        <ecNumber evidence="4">2.7.8.8</ecNumber>
    </recommendedName>
    <alternativeName>
        <fullName evidence="14">Phosphatidylserine synthase</fullName>
    </alternativeName>
</protein>
<gene>
    <name evidence="17" type="primary">pssA</name>
    <name evidence="17" type="ORF">ENJ40_05795</name>
</gene>
<sequence>MRRITLLPHIFTTGNLFSGFFALVAALSGKITVASWAIFLAMLCDILDGRLARLTSSVTRFGMEYDSLCDMVSFGVAPGLLAYEFALKPYGRYGWLAAFVYVACTALRLARFNVEEPGPRAYFKGLPSPAAAGLIAATIIFLNRIGAVFPVKHIALLLMIYLVSFLMISPLPYPSFKVLRFRESQLTYLLPLMILAFAIIALEPRITLFVLFILYAAWPPLKLFLLQPLLSLLPERLRPGFDIHKKEV</sequence>
<dbReference type="GO" id="GO:0016020">
    <property type="term" value="C:membrane"/>
    <property type="evidence" value="ECO:0007669"/>
    <property type="project" value="InterPro"/>
</dbReference>
<evidence type="ECO:0000256" key="9">
    <source>
        <dbReference type="ARBA" id="ARBA00022989"/>
    </source>
</evidence>
<evidence type="ECO:0000256" key="1">
    <source>
        <dbReference type="ARBA" id="ARBA00000287"/>
    </source>
</evidence>
<keyword evidence="6" id="KW-0444">Lipid biosynthesis</keyword>
<dbReference type="PANTHER" id="PTHR14269">
    <property type="entry name" value="CDP-DIACYLGLYCEROL--GLYCEROL-3-PHOSPHATE 3-PHOSPHATIDYLTRANSFERASE-RELATED"/>
    <property type="match status" value="1"/>
</dbReference>
<dbReference type="EMBL" id="DRMH01000076">
    <property type="protein sequence ID" value="HFC97952.1"/>
    <property type="molecule type" value="Genomic_DNA"/>
</dbReference>
<evidence type="ECO:0000256" key="16">
    <source>
        <dbReference type="SAM" id="Phobius"/>
    </source>
</evidence>
<keyword evidence="10" id="KW-0443">Lipid metabolism</keyword>
<proteinExistence type="inferred from homology"/>
<dbReference type="EC" id="2.7.8.8" evidence="4"/>
<evidence type="ECO:0000256" key="13">
    <source>
        <dbReference type="ARBA" id="ARBA00023264"/>
    </source>
</evidence>
<evidence type="ECO:0000256" key="5">
    <source>
        <dbReference type="ARBA" id="ARBA00017171"/>
    </source>
</evidence>
<dbReference type="InterPro" id="IPR000462">
    <property type="entry name" value="CDP-OH_P_trans"/>
</dbReference>
<evidence type="ECO:0000256" key="15">
    <source>
        <dbReference type="RuleBase" id="RU003750"/>
    </source>
</evidence>
<keyword evidence="8 16" id="KW-0812">Transmembrane</keyword>
<evidence type="ECO:0000256" key="7">
    <source>
        <dbReference type="ARBA" id="ARBA00022679"/>
    </source>
</evidence>
<dbReference type="InterPro" id="IPR050324">
    <property type="entry name" value="CDP-alcohol_PTase-I"/>
</dbReference>
<dbReference type="AlphaFoldDB" id="A0A7C3CLJ9"/>
<reference evidence="17" key="1">
    <citation type="journal article" date="2020" name="mSystems">
        <title>Genome- and Community-Level Interaction Insights into Carbon Utilization and Element Cycling Functions of Hydrothermarchaeota in Hydrothermal Sediment.</title>
        <authorList>
            <person name="Zhou Z."/>
            <person name="Liu Y."/>
            <person name="Xu W."/>
            <person name="Pan J."/>
            <person name="Luo Z.H."/>
            <person name="Li M."/>
        </authorList>
    </citation>
    <scope>NUCLEOTIDE SEQUENCE [LARGE SCALE GENOMIC DNA]</scope>
    <source>
        <strain evidence="17">HyVt-483</strain>
    </source>
</reference>
<comment type="similarity">
    <text evidence="3 15">Belongs to the CDP-alcohol phosphatidyltransferase class-I family.</text>
</comment>
<comment type="caution">
    <text evidence="17">The sequence shown here is derived from an EMBL/GenBank/DDBJ whole genome shotgun (WGS) entry which is preliminary data.</text>
</comment>
<evidence type="ECO:0000256" key="6">
    <source>
        <dbReference type="ARBA" id="ARBA00022516"/>
    </source>
</evidence>
<evidence type="ECO:0000256" key="4">
    <source>
        <dbReference type="ARBA" id="ARBA00013174"/>
    </source>
</evidence>
<feature type="transmembrane region" description="Helical" evidence="16">
    <location>
        <begin position="185"/>
        <end position="202"/>
    </location>
</feature>
<feature type="transmembrane region" description="Helical" evidence="16">
    <location>
        <begin position="122"/>
        <end position="142"/>
    </location>
</feature>
<dbReference type="PANTHER" id="PTHR14269:SF61">
    <property type="entry name" value="CDP-DIACYLGLYCEROL--SERINE O-PHOSPHATIDYLTRANSFERASE"/>
    <property type="match status" value="1"/>
</dbReference>
<dbReference type="Pfam" id="PF01066">
    <property type="entry name" value="CDP-OH_P_transf"/>
    <property type="match status" value="1"/>
</dbReference>
<feature type="transmembrane region" description="Helical" evidence="16">
    <location>
        <begin position="20"/>
        <end position="47"/>
    </location>
</feature>
<comment type="subcellular location">
    <subcellularLocation>
        <location evidence="2">Endomembrane system</location>
        <topology evidence="2">Multi-pass membrane protein</topology>
    </subcellularLocation>
</comment>
<evidence type="ECO:0000256" key="10">
    <source>
        <dbReference type="ARBA" id="ARBA00023098"/>
    </source>
</evidence>
<feature type="transmembrane region" description="Helical" evidence="16">
    <location>
        <begin position="93"/>
        <end position="110"/>
    </location>
</feature>
<keyword evidence="12" id="KW-0594">Phospholipid biosynthesis</keyword>
<evidence type="ECO:0000256" key="12">
    <source>
        <dbReference type="ARBA" id="ARBA00023209"/>
    </source>
</evidence>
<keyword evidence="11 16" id="KW-0472">Membrane</keyword>
<feature type="transmembrane region" description="Helical" evidence="16">
    <location>
        <begin position="154"/>
        <end position="173"/>
    </location>
</feature>
<dbReference type="Gene3D" id="1.20.120.1760">
    <property type="match status" value="1"/>
</dbReference>
<comment type="catalytic activity">
    <reaction evidence="1">
        <text>a CDP-1,2-diacyl-sn-glycerol + L-serine = a 1,2-diacyl-sn-glycero-3-phospho-L-serine + CMP + H(+)</text>
        <dbReference type="Rhea" id="RHEA:16913"/>
        <dbReference type="ChEBI" id="CHEBI:15378"/>
        <dbReference type="ChEBI" id="CHEBI:33384"/>
        <dbReference type="ChEBI" id="CHEBI:57262"/>
        <dbReference type="ChEBI" id="CHEBI:58332"/>
        <dbReference type="ChEBI" id="CHEBI:60377"/>
        <dbReference type="EC" id="2.7.8.8"/>
    </reaction>
</comment>
<evidence type="ECO:0000256" key="3">
    <source>
        <dbReference type="ARBA" id="ARBA00010441"/>
    </source>
</evidence>
<dbReference type="GO" id="GO:0008654">
    <property type="term" value="P:phospholipid biosynthetic process"/>
    <property type="evidence" value="ECO:0007669"/>
    <property type="project" value="UniProtKB-KW"/>
</dbReference>
<feature type="transmembrane region" description="Helical" evidence="16">
    <location>
        <begin position="208"/>
        <end position="230"/>
    </location>
</feature>
<dbReference type="NCBIfam" id="TIGR00473">
    <property type="entry name" value="pssA"/>
    <property type="match status" value="1"/>
</dbReference>
<evidence type="ECO:0000256" key="8">
    <source>
        <dbReference type="ARBA" id="ARBA00022692"/>
    </source>
</evidence>
<keyword evidence="9 16" id="KW-1133">Transmembrane helix</keyword>
<evidence type="ECO:0000256" key="14">
    <source>
        <dbReference type="ARBA" id="ARBA00032361"/>
    </source>
</evidence>
<accession>A0A7C3CLJ9</accession>